<evidence type="ECO:0000259" key="5">
    <source>
        <dbReference type="SMART" id="SM00093"/>
    </source>
</evidence>
<evidence type="ECO:0000256" key="3">
    <source>
        <dbReference type="RuleBase" id="RU000411"/>
    </source>
</evidence>
<keyword evidence="2" id="KW-0722">Serine protease inhibitor</keyword>
<evidence type="ECO:0000256" key="4">
    <source>
        <dbReference type="SAM" id="SignalP"/>
    </source>
</evidence>
<dbReference type="PANTHER" id="PTHR11461">
    <property type="entry name" value="SERINE PROTEASE INHIBITOR, SERPIN"/>
    <property type="match status" value="1"/>
</dbReference>
<dbReference type="SMART" id="SM00093">
    <property type="entry name" value="SERPIN"/>
    <property type="match status" value="1"/>
</dbReference>
<reference evidence="6" key="1">
    <citation type="submission" date="2015-12" db="EMBL/GenBank/DDBJ databases">
        <title>De novo transcriptome assembly of four potential Pierce s Disease insect vectors from Arizona vineyards.</title>
        <authorList>
            <person name="Tassone E.E."/>
        </authorList>
    </citation>
    <scope>NUCLEOTIDE SEQUENCE</scope>
</reference>
<dbReference type="Gene3D" id="3.30.497.10">
    <property type="entry name" value="Antithrombin, subunit I, domain 2"/>
    <property type="match status" value="1"/>
</dbReference>
<dbReference type="Pfam" id="PF00079">
    <property type="entry name" value="Serpin"/>
    <property type="match status" value="1"/>
</dbReference>
<dbReference type="AlphaFoldDB" id="A0A1B6DSP6"/>
<dbReference type="PROSITE" id="PS00284">
    <property type="entry name" value="SERPIN"/>
    <property type="match status" value="1"/>
</dbReference>
<evidence type="ECO:0000256" key="2">
    <source>
        <dbReference type="ARBA" id="ARBA00022900"/>
    </source>
</evidence>
<dbReference type="SUPFAM" id="SSF56574">
    <property type="entry name" value="Serpins"/>
    <property type="match status" value="1"/>
</dbReference>
<proteinExistence type="inferred from homology"/>
<accession>A0A1B6DSP6</accession>
<dbReference type="GO" id="GO:0045861">
    <property type="term" value="P:negative regulation of proteolysis"/>
    <property type="evidence" value="ECO:0007669"/>
    <property type="project" value="UniProtKB-ARBA"/>
</dbReference>
<feature type="signal peptide" evidence="4">
    <location>
        <begin position="1"/>
        <end position="18"/>
    </location>
</feature>
<name>A0A1B6DSP6_9HEMI</name>
<dbReference type="GO" id="GO:0005615">
    <property type="term" value="C:extracellular space"/>
    <property type="evidence" value="ECO:0007669"/>
    <property type="project" value="InterPro"/>
</dbReference>
<feature type="domain" description="Serpin" evidence="5">
    <location>
        <begin position="62"/>
        <end position="426"/>
    </location>
</feature>
<feature type="chain" id="PRO_5008581490" description="Serpin domain-containing protein" evidence="4">
    <location>
        <begin position="19"/>
        <end position="441"/>
    </location>
</feature>
<organism evidence="6">
    <name type="scientific">Clastoptera arizonana</name>
    <name type="common">Arizona spittle bug</name>
    <dbReference type="NCBI Taxonomy" id="38151"/>
    <lineage>
        <taxon>Eukaryota</taxon>
        <taxon>Metazoa</taxon>
        <taxon>Ecdysozoa</taxon>
        <taxon>Arthropoda</taxon>
        <taxon>Hexapoda</taxon>
        <taxon>Insecta</taxon>
        <taxon>Pterygota</taxon>
        <taxon>Neoptera</taxon>
        <taxon>Paraneoptera</taxon>
        <taxon>Hemiptera</taxon>
        <taxon>Auchenorrhyncha</taxon>
        <taxon>Cercopoidea</taxon>
        <taxon>Clastopteridae</taxon>
        <taxon>Clastoptera</taxon>
    </lineage>
</organism>
<dbReference type="GO" id="GO:0004867">
    <property type="term" value="F:serine-type endopeptidase inhibitor activity"/>
    <property type="evidence" value="ECO:0007669"/>
    <property type="project" value="UniProtKB-KW"/>
</dbReference>
<protein>
    <recommendedName>
        <fullName evidence="5">Serpin domain-containing protein</fullName>
    </recommendedName>
</protein>
<dbReference type="InterPro" id="IPR023796">
    <property type="entry name" value="Serpin_dom"/>
</dbReference>
<evidence type="ECO:0000256" key="1">
    <source>
        <dbReference type="ARBA" id="ARBA00022690"/>
    </source>
</evidence>
<dbReference type="InterPro" id="IPR036186">
    <property type="entry name" value="Serpin_sf"/>
</dbReference>
<sequence length="441" mass="49811">MKLIFGHLLFIIYFVAEARIVFENDSEAQKISGTNHTPPIMDIATKTRAHKLISQALGRLCLEIEDAVFKSSHVENIIFSPLSIASALAIVLLGAQGITYKEVANLLGVSAGIDLTGRNNLVHEELASLIDRLRIQHGLKSGLEVSVASAVFVQQGLNVKEYFKNTAQELYKCDVLDMDFKHNSEISRKQINQWVENKTDGHIKKLLETTLSHFTKSIIANAIYFKGQWEYPFYPENITKMKPFHISRNETIDVPTMVNNADIPYYIDKERNCTIIGIPYKGLKVTMFIVIPNNDIRDLIANLTINDLNQFVDSTKITSVIFFVPKMKLESTIHMRKPFEDLGITSLFSPDIANLSNIAENVFVNEIVHKIDIEITESGTTAAAATAISIYKDGSTPVVKVDKPFIFFIRHNETEVILFWGTVKKPNYHWTSLHHNHLKNP</sequence>
<dbReference type="Gene3D" id="2.30.39.10">
    <property type="entry name" value="Alpha-1-antitrypsin, domain 1"/>
    <property type="match status" value="1"/>
</dbReference>
<dbReference type="PANTHER" id="PTHR11461:SF342">
    <property type="entry name" value="SERINE PROTEASE INHIBITOR 28DC"/>
    <property type="match status" value="1"/>
</dbReference>
<keyword evidence="4" id="KW-0732">Signal</keyword>
<dbReference type="EMBL" id="GEDC01008592">
    <property type="protein sequence ID" value="JAS28706.1"/>
    <property type="molecule type" value="Transcribed_RNA"/>
</dbReference>
<dbReference type="InterPro" id="IPR042185">
    <property type="entry name" value="Serpin_sf_2"/>
</dbReference>
<dbReference type="InterPro" id="IPR042178">
    <property type="entry name" value="Serpin_sf_1"/>
</dbReference>
<comment type="similarity">
    <text evidence="3">Belongs to the serpin family.</text>
</comment>
<gene>
    <name evidence="6" type="ORF">g.32677</name>
</gene>
<dbReference type="CDD" id="cd00172">
    <property type="entry name" value="serpin"/>
    <property type="match status" value="1"/>
</dbReference>
<dbReference type="FunFam" id="2.30.39.10:FF:000035">
    <property type="entry name" value="Serine protease inhibitor (serpin) 16"/>
    <property type="match status" value="1"/>
</dbReference>
<dbReference type="InterPro" id="IPR000215">
    <property type="entry name" value="Serpin_fam"/>
</dbReference>
<evidence type="ECO:0000313" key="6">
    <source>
        <dbReference type="EMBL" id="JAS28706.1"/>
    </source>
</evidence>
<keyword evidence="1" id="KW-0646">Protease inhibitor</keyword>
<dbReference type="InterPro" id="IPR023795">
    <property type="entry name" value="Serpin_CS"/>
</dbReference>